<dbReference type="InterPro" id="IPR006127">
    <property type="entry name" value="ZnuA-like"/>
</dbReference>
<proteinExistence type="inferred from homology"/>
<reference evidence="7" key="1">
    <citation type="submission" date="2024-01" db="EMBL/GenBank/DDBJ databases">
        <title>Bank of Algae and Cyanobacteria of the Azores (BACA) strain genomes.</title>
        <authorList>
            <person name="Luz R."/>
            <person name="Cordeiro R."/>
            <person name="Fonseca A."/>
            <person name="Goncalves V."/>
        </authorList>
    </citation>
    <scope>NUCLEOTIDE SEQUENCE</scope>
    <source>
        <strain evidence="7">BACA0141</strain>
    </source>
</reference>
<dbReference type="AlphaFoldDB" id="A0AAW9Q345"/>
<evidence type="ECO:0000256" key="4">
    <source>
        <dbReference type="ARBA" id="ARBA00022729"/>
    </source>
</evidence>
<dbReference type="Proteomes" id="UP001333818">
    <property type="component" value="Unassembled WGS sequence"/>
</dbReference>
<dbReference type="InterPro" id="IPR050492">
    <property type="entry name" value="Bact_metal-bind_prot9"/>
</dbReference>
<evidence type="ECO:0000256" key="5">
    <source>
        <dbReference type="RuleBase" id="RU003512"/>
    </source>
</evidence>
<dbReference type="PRINTS" id="PR00691">
    <property type="entry name" value="ADHESINB"/>
</dbReference>
<comment type="subcellular location">
    <subcellularLocation>
        <location evidence="1">Cell envelope</location>
    </subcellularLocation>
</comment>
<keyword evidence="4 6" id="KW-0732">Signal</keyword>
<keyword evidence="3" id="KW-0479">Metal-binding</keyword>
<dbReference type="PANTHER" id="PTHR42953:SF1">
    <property type="entry name" value="METAL-BINDING PROTEIN HI_0362-RELATED"/>
    <property type="match status" value="1"/>
</dbReference>
<sequence>MAGRINLSSLLSAGLLAIATSLAACNSTTETNPPISSATPTTKAAPTAAAKTEKLPLVVATNTVTCGLTKQIAGDTIELKCLIDPGSDPHVYQPKPDDRKAIEAAQLVLYGGYDFEPSLIKLIQATSSSAPKIAVDEIAVPNPQKFNEDGKTVPDPHVWHNAKNGIEIAKTISKNLTALRPDQSETYAQNTIKITNELEQIDSWIKAQIATIPVSSRKLVTTHDALGYYAKAYNLPLEGALSGISTDERPTPTRVKELVKVIKEANVPTIFAEVTINPKLIDAVAKEANVKVSERELFADGLGEKGSEGETYAGMLIANTRTIVEGLGGKYTPFQMK</sequence>
<dbReference type="InterPro" id="IPR006129">
    <property type="entry name" value="AdhesinB"/>
</dbReference>
<dbReference type="GO" id="GO:0007155">
    <property type="term" value="P:cell adhesion"/>
    <property type="evidence" value="ECO:0007669"/>
    <property type="project" value="InterPro"/>
</dbReference>
<evidence type="ECO:0000313" key="8">
    <source>
        <dbReference type="Proteomes" id="UP001333818"/>
    </source>
</evidence>
<protein>
    <submittedName>
        <fullName evidence="7">Zinc ABC transporter substrate-binding protein</fullName>
    </submittedName>
</protein>
<accession>A0AAW9Q345</accession>
<evidence type="ECO:0000256" key="3">
    <source>
        <dbReference type="ARBA" id="ARBA00022723"/>
    </source>
</evidence>
<comment type="caution">
    <text evidence="7">The sequence shown here is derived from an EMBL/GenBank/DDBJ whole genome shotgun (WGS) entry which is preliminary data.</text>
</comment>
<dbReference type="GO" id="GO:0046872">
    <property type="term" value="F:metal ion binding"/>
    <property type="evidence" value="ECO:0007669"/>
    <property type="project" value="UniProtKB-KW"/>
</dbReference>
<dbReference type="RefSeq" id="WP_330484266.1">
    <property type="nucleotide sequence ID" value="NZ_JAZBJZ010000054.1"/>
</dbReference>
<evidence type="ECO:0000256" key="1">
    <source>
        <dbReference type="ARBA" id="ARBA00004196"/>
    </source>
</evidence>
<dbReference type="PANTHER" id="PTHR42953">
    <property type="entry name" value="HIGH-AFFINITY ZINC UPTAKE SYSTEM PROTEIN ZNUA-RELATED"/>
    <property type="match status" value="1"/>
</dbReference>
<comment type="similarity">
    <text evidence="5">Belongs to the bacterial solute-binding protein 9 family.</text>
</comment>
<dbReference type="Gene3D" id="3.40.50.1980">
    <property type="entry name" value="Nitrogenase molybdenum iron protein domain"/>
    <property type="match status" value="2"/>
</dbReference>
<evidence type="ECO:0000313" key="7">
    <source>
        <dbReference type="EMBL" id="MEE3717835.1"/>
    </source>
</evidence>
<dbReference type="SUPFAM" id="SSF53807">
    <property type="entry name" value="Helical backbone' metal receptor"/>
    <property type="match status" value="1"/>
</dbReference>
<organism evidence="7 8">
    <name type="scientific">Tumidithrix elongata BACA0141</name>
    <dbReference type="NCBI Taxonomy" id="2716417"/>
    <lineage>
        <taxon>Bacteria</taxon>
        <taxon>Bacillati</taxon>
        <taxon>Cyanobacteriota</taxon>
        <taxon>Cyanophyceae</taxon>
        <taxon>Pseudanabaenales</taxon>
        <taxon>Pseudanabaenaceae</taxon>
        <taxon>Tumidithrix</taxon>
        <taxon>Tumidithrix elongata</taxon>
    </lineage>
</organism>
<feature type="signal peptide" evidence="6">
    <location>
        <begin position="1"/>
        <end position="23"/>
    </location>
</feature>
<evidence type="ECO:0000256" key="6">
    <source>
        <dbReference type="SAM" id="SignalP"/>
    </source>
</evidence>
<dbReference type="EMBL" id="JAZBJZ010000054">
    <property type="protein sequence ID" value="MEE3717835.1"/>
    <property type="molecule type" value="Genomic_DNA"/>
</dbReference>
<dbReference type="GO" id="GO:0030313">
    <property type="term" value="C:cell envelope"/>
    <property type="evidence" value="ECO:0007669"/>
    <property type="project" value="UniProtKB-SubCell"/>
</dbReference>
<dbReference type="InterPro" id="IPR006128">
    <property type="entry name" value="Lipoprotein_PsaA-like"/>
</dbReference>
<feature type="chain" id="PRO_5043611826" evidence="6">
    <location>
        <begin position="24"/>
        <end position="337"/>
    </location>
</feature>
<dbReference type="GO" id="GO:0030001">
    <property type="term" value="P:metal ion transport"/>
    <property type="evidence" value="ECO:0007669"/>
    <property type="project" value="InterPro"/>
</dbReference>
<dbReference type="Pfam" id="PF01297">
    <property type="entry name" value="ZnuA"/>
    <property type="match status" value="1"/>
</dbReference>
<dbReference type="PROSITE" id="PS51257">
    <property type="entry name" value="PROKAR_LIPOPROTEIN"/>
    <property type="match status" value="1"/>
</dbReference>
<gene>
    <name evidence="7" type="ORF">V2H45_13920</name>
</gene>
<dbReference type="PRINTS" id="PR00690">
    <property type="entry name" value="ADHESNFAMILY"/>
</dbReference>
<name>A0AAW9Q345_9CYAN</name>
<keyword evidence="8" id="KW-1185">Reference proteome</keyword>
<keyword evidence="2 5" id="KW-0813">Transport</keyword>
<evidence type="ECO:0000256" key="2">
    <source>
        <dbReference type="ARBA" id="ARBA00022448"/>
    </source>
</evidence>